<dbReference type="PROSITE" id="PS01090">
    <property type="entry name" value="TATD_2"/>
    <property type="match status" value="1"/>
</dbReference>
<dbReference type="InterPro" id="IPR018228">
    <property type="entry name" value="DNase_TatD-rel_CS"/>
</dbReference>
<evidence type="ECO:0000256" key="1">
    <source>
        <dbReference type="ARBA" id="ARBA00009275"/>
    </source>
</evidence>
<dbReference type="InterPro" id="IPR001130">
    <property type="entry name" value="TatD-like"/>
</dbReference>
<dbReference type="EMBL" id="FQVD01000010">
    <property type="protein sequence ID" value="SHF04660.1"/>
    <property type="molecule type" value="Genomic_DNA"/>
</dbReference>
<feature type="binding site" evidence="4">
    <location>
        <position position="94"/>
    </location>
    <ligand>
        <name>a divalent metal cation</name>
        <dbReference type="ChEBI" id="CHEBI:60240"/>
        <label>1</label>
    </ligand>
</feature>
<dbReference type="Gene3D" id="3.20.20.140">
    <property type="entry name" value="Metal-dependent hydrolases"/>
    <property type="match status" value="1"/>
</dbReference>
<evidence type="ECO:0000256" key="2">
    <source>
        <dbReference type="ARBA" id="ARBA00022723"/>
    </source>
</evidence>
<protein>
    <submittedName>
        <fullName evidence="5">TatD DNase family protein</fullName>
    </submittedName>
</protein>
<keyword evidence="3" id="KW-0378">Hydrolase</keyword>
<dbReference type="GO" id="GO:0004536">
    <property type="term" value="F:DNA nuclease activity"/>
    <property type="evidence" value="ECO:0007669"/>
    <property type="project" value="InterPro"/>
</dbReference>
<feature type="binding site" evidence="4">
    <location>
        <position position="8"/>
    </location>
    <ligand>
        <name>a divalent metal cation</name>
        <dbReference type="ChEBI" id="CHEBI:60240"/>
        <label>1</label>
    </ligand>
</feature>
<dbReference type="PANTHER" id="PTHR46124">
    <property type="entry name" value="D-AMINOACYL-TRNA DEACYLASE"/>
    <property type="match status" value="1"/>
</dbReference>
<dbReference type="CDD" id="cd01310">
    <property type="entry name" value="TatD_DNAse"/>
    <property type="match status" value="1"/>
</dbReference>
<dbReference type="Pfam" id="PF01026">
    <property type="entry name" value="TatD_DNase"/>
    <property type="match status" value="1"/>
</dbReference>
<comment type="similarity">
    <text evidence="1">Belongs to the metallo-dependent hydrolases superfamily. TatD-type hydrolase family.</text>
</comment>
<keyword evidence="6" id="KW-1185">Reference proteome</keyword>
<evidence type="ECO:0000256" key="3">
    <source>
        <dbReference type="ARBA" id="ARBA00022801"/>
    </source>
</evidence>
<gene>
    <name evidence="5" type="ORF">SAMN05444349_11094</name>
</gene>
<dbReference type="STRING" id="871325.SAMN05444349_11094"/>
<dbReference type="Proteomes" id="UP000184436">
    <property type="component" value="Unassembled WGS sequence"/>
</dbReference>
<dbReference type="PANTHER" id="PTHR46124:SF4">
    <property type="entry name" value="HYDROLASE TATD"/>
    <property type="match status" value="1"/>
</dbReference>
<reference evidence="5 6" key="1">
    <citation type="submission" date="2016-11" db="EMBL/GenBank/DDBJ databases">
        <authorList>
            <person name="Jaros S."/>
            <person name="Januszkiewicz K."/>
            <person name="Wedrychowicz H."/>
        </authorList>
    </citation>
    <scope>NUCLEOTIDE SEQUENCE [LARGE SCALE GENOMIC DNA]</scope>
    <source>
        <strain evidence="5 6">DSM 26883</strain>
    </source>
</reference>
<feature type="binding site" evidence="4">
    <location>
        <position position="6"/>
    </location>
    <ligand>
        <name>a divalent metal cation</name>
        <dbReference type="ChEBI" id="CHEBI:60240"/>
        <label>1</label>
    </ligand>
</feature>
<dbReference type="SUPFAM" id="SSF51556">
    <property type="entry name" value="Metallo-dependent hydrolases"/>
    <property type="match status" value="1"/>
</dbReference>
<proteinExistence type="inferred from homology"/>
<keyword evidence="2 4" id="KW-0479">Metal-binding</keyword>
<dbReference type="InterPro" id="IPR015991">
    <property type="entry name" value="TatD/YcfH-like"/>
</dbReference>
<dbReference type="PIRSF" id="PIRSF005902">
    <property type="entry name" value="DNase_TatD"/>
    <property type="match status" value="1"/>
</dbReference>
<dbReference type="AlphaFoldDB" id="A0A1M4YFZ7"/>
<feature type="binding site" evidence="4">
    <location>
        <position position="155"/>
    </location>
    <ligand>
        <name>a divalent metal cation</name>
        <dbReference type="ChEBI" id="CHEBI:60240"/>
        <label>2</label>
    </ligand>
</feature>
<feature type="binding site" evidence="4">
    <location>
        <position position="130"/>
    </location>
    <ligand>
        <name>a divalent metal cation</name>
        <dbReference type="ChEBI" id="CHEBI:60240"/>
        <label>2</label>
    </ligand>
</feature>
<evidence type="ECO:0000313" key="6">
    <source>
        <dbReference type="Proteomes" id="UP000184436"/>
    </source>
</evidence>
<accession>A0A1M4YFZ7</accession>
<organism evidence="5 6">
    <name type="scientific">Bacteroides faecichinchillae</name>
    <dbReference type="NCBI Taxonomy" id="871325"/>
    <lineage>
        <taxon>Bacteria</taxon>
        <taxon>Pseudomonadati</taxon>
        <taxon>Bacteroidota</taxon>
        <taxon>Bacteroidia</taxon>
        <taxon>Bacteroidales</taxon>
        <taxon>Bacteroidaceae</taxon>
        <taxon>Bacteroides</taxon>
    </lineage>
</organism>
<dbReference type="GO" id="GO:0046872">
    <property type="term" value="F:metal ion binding"/>
    <property type="evidence" value="ECO:0007669"/>
    <property type="project" value="UniProtKB-KW"/>
</dbReference>
<evidence type="ECO:0000313" key="5">
    <source>
        <dbReference type="EMBL" id="SHF04660.1"/>
    </source>
</evidence>
<dbReference type="OrthoDB" id="9810005at2"/>
<evidence type="ECO:0000256" key="4">
    <source>
        <dbReference type="PIRSR" id="PIRSR005902-1"/>
    </source>
</evidence>
<dbReference type="RefSeq" id="WP_025074529.1">
    <property type="nucleotide sequence ID" value="NZ_FQVD01000010.1"/>
</dbReference>
<dbReference type="GO" id="GO:0016788">
    <property type="term" value="F:hydrolase activity, acting on ester bonds"/>
    <property type="evidence" value="ECO:0007669"/>
    <property type="project" value="InterPro"/>
</dbReference>
<feature type="binding site" evidence="4">
    <location>
        <position position="206"/>
    </location>
    <ligand>
        <name>a divalent metal cation</name>
        <dbReference type="ChEBI" id="CHEBI:60240"/>
        <label>1</label>
    </ligand>
</feature>
<sequence length="259" mass="29436">MLIDTHSHLFLEEFSKDLPQVMERARQAGVSSIFMPNIDSTTIKPMLSVCADYPDFCFPMIGLHPTSVNESYGEELAVVHKYLSAPNNFIAIGEIGLDLYWDKTFLKEQLLVFENQIKWALEYDLPIVIHARDAYEYIYKVMEPYKDTVLRGVFHSFTGTLEEAEKCLEFEKFMLGINGVVTFKKSLLAGILSSSVPLERLVLETDSPYLTPVPNRGKRNESANIKDTLFKVAEIYQVSPERVSQVTSENALKVFGFSK</sequence>
<dbReference type="InterPro" id="IPR032466">
    <property type="entry name" value="Metal_Hydrolase"/>
</dbReference>
<dbReference type="NCBIfam" id="TIGR00010">
    <property type="entry name" value="YchF/TatD family DNA exonuclease"/>
    <property type="match status" value="1"/>
</dbReference>
<name>A0A1M4YFZ7_9BACE</name>
<dbReference type="FunFam" id="3.20.20.140:FF:000005">
    <property type="entry name" value="TatD family hydrolase"/>
    <property type="match status" value="1"/>
</dbReference>
<dbReference type="GO" id="GO:0005829">
    <property type="term" value="C:cytosol"/>
    <property type="evidence" value="ECO:0007669"/>
    <property type="project" value="TreeGrafter"/>
</dbReference>